<feature type="region of interest" description="Disordered" evidence="1">
    <location>
        <begin position="88"/>
        <end position="163"/>
    </location>
</feature>
<evidence type="ECO:0000313" key="6">
    <source>
        <dbReference type="Proteomes" id="UP001370590"/>
    </source>
</evidence>
<reference evidence="5 6" key="1">
    <citation type="submission" date="2023-10" db="EMBL/GenBank/DDBJ databases">
        <title>Nicoliella lavandulae sp. nov. isolated from Lavandula angustifolia flowers.</title>
        <authorList>
            <person name="Alcantara C."/>
            <person name="Zuniga M."/>
            <person name="Landete J.M."/>
            <person name="Monedero V."/>
        </authorList>
    </citation>
    <scope>NUCLEOTIDE SEQUENCE [LARGE SCALE GENOMIC DNA]</scope>
    <source>
        <strain evidence="5 6">Es01</strain>
    </source>
</reference>
<feature type="region of interest" description="Disordered" evidence="1">
    <location>
        <begin position="776"/>
        <end position="965"/>
    </location>
</feature>
<dbReference type="Gene3D" id="2.60.40.4300">
    <property type="match status" value="1"/>
</dbReference>
<comment type="caution">
    <text evidence="5">The sequence shown here is derived from an EMBL/GenBank/DDBJ whole genome shotgun (WGS) entry which is preliminary data.</text>
</comment>
<evidence type="ECO:0000256" key="1">
    <source>
        <dbReference type="SAM" id="MobiDB-lite"/>
    </source>
</evidence>
<organism evidence="5 6">
    <name type="scientific">Nicoliella lavandulae</name>
    <dbReference type="NCBI Taxonomy" id="3082954"/>
    <lineage>
        <taxon>Bacteria</taxon>
        <taxon>Bacillati</taxon>
        <taxon>Bacillota</taxon>
        <taxon>Bacilli</taxon>
        <taxon>Lactobacillales</taxon>
        <taxon>Lactobacillaceae</taxon>
        <taxon>Nicoliella</taxon>
    </lineage>
</organism>
<dbReference type="Gene3D" id="3.10.20.470">
    <property type="match status" value="1"/>
</dbReference>
<dbReference type="InterPro" id="IPR041558">
    <property type="entry name" value="MucBP_2"/>
</dbReference>
<feature type="transmembrane region" description="Helical" evidence="2">
    <location>
        <begin position="969"/>
        <end position="987"/>
    </location>
</feature>
<dbReference type="Pfam" id="PF17965">
    <property type="entry name" value="MucBP_2"/>
    <property type="match status" value="1"/>
</dbReference>
<accession>A0ABU8SM34</accession>
<evidence type="ECO:0000259" key="4">
    <source>
        <dbReference type="Pfam" id="PF17966"/>
    </source>
</evidence>
<proteinExistence type="predicted"/>
<evidence type="ECO:0000313" key="5">
    <source>
        <dbReference type="EMBL" id="MEJ6400317.1"/>
    </source>
</evidence>
<gene>
    <name evidence="5" type="ORF">R4146_03910</name>
</gene>
<dbReference type="RefSeq" id="WP_339960128.1">
    <property type="nucleotide sequence ID" value="NZ_JAWMWH010000001.1"/>
</dbReference>
<evidence type="ECO:0000259" key="3">
    <source>
        <dbReference type="Pfam" id="PF17965"/>
    </source>
</evidence>
<keyword evidence="2" id="KW-0472">Membrane</keyword>
<feature type="compositionally biased region" description="Low complexity" evidence="1">
    <location>
        <begin position="928"/>
        <end position="942"/>
    </location>
</feature>
<feature type="domain" description="Mucin binding" evidence="3">
    <location>
        <begin position="433"/>
        <end position="505"/>
    </location>
</feature>
<dbReference type="Pfam" id="PF17966">
    <property type="entry name" value="Muc_B2"/>
    <property type="match status" value="1"/>
</dbReference>
<feature type="compositionally biased region" description="Polar residues" evidence="1">
    <location>
        <begin position="147"/>
        <end position="163"/>
    </location>
</feature>
<name>A0ABU8SM34_9LACO</name>
<keyword evidence="6" id="KW-1185">Reference proteome</keyword>
<feature type="compositionally biased region" description="Polar residues" evidence="1">
    <location>
        <begin position="907"/>
        <end position="927"/>
    </location>
</feature>
<sequence>MINKIKYRKLNEKKVLHKVKKQWIIVGTAALSLLAVDAAPQLLNHSEIEAKADTVQSSAGSTSSSAATSAVASTNSSASATTVNASASSTASSESASSTVASTTSNTDSTVASAASSSSDSSNNSASASSVGSSATASADVSDNTTGNIENRMGTTQSSSSATNISLTATQPTANQLSVTTIDSGTNSAASIGFSISGASNATYHGNVSLSNYGNFGAPYVVQYVNSSGVAPLTGIKNLVQYYKAADGTVQSSAVDASAYSSLTPNVASTSSTPAGISEVNNSAVTSYALLTIQSGPFDSAANNTYTANDQIWWTYDIISNPDYKGDVDHYNAVGVTAKNLTPVKVNYLDSSTSSAVSVSQWITGDNIYPGSSYQLSVSAPSGYNVATANTTIGGTLSISNNTVQVSGAVFDNYTNPAINVYLTKNVSTQSGSISFLDADNKNSSLGGETFSGQVGDQVNYDIQSAINSLQAKGYQLASASQSVPSGTIITINNGNNDYTYKFTHVIKQYSASDTNLPSNINPSDLQMTVSRTINFVDGSTNQPLTKPSVQTFTYNRVASYDLAANTVTYSDWKVANNGNPQFAAVTAPVIDGYVAGTTNYPAVSVNVNSGTQTLIDYYTKASSNNTNNAYALYNYNSTNLPAGFSRSNLVMTVNQNVNVMNSSNVSTGTITVPVRFTRTAVYQGDKFLGYVSDGTTSVSGDTKYSDNSWSIDASSVSQQDLLNRMGVAASYVSSDNDWNYIISQILNQARFNASVGNNSAASAAISVKFNDANANNSTNATNTNNATSTTTNTATTSTSTATTTSTTTSTSATTTQASGSSVATSSTTSASNVTSTSSTSNATSTTSNDESGSSVTTNGGTTDTTNSNGDNTATSSTDSATNDDSSDSNATNDDTNTSNNDDTNDQVTSLNGTSRSSKQSGSHSTITNLNNADSLNNASTNSVSKSVRSANQKDQLPQTSENPSDAETLLAGMIAIVFAGIFGTLYRRQRH</sequence>
<feature type="compositionally biased region" description="Low complexity" evidence="1">
    <location>
        <begin position="776"/>
        <end position="902"/>
    </location>
</feature>
<keyword evidence="2" id="KW-1133">Transmembrane helix</keyword>
<keyword evidence="2" id="KW-0812">Transmembrane</keyword>
<dbReference type="EMBL" id="JAWMWH010000001">
    <property type="protein sequence ID" value="MEJ6400317.1"/>
    <property type="molecule type" value="Genomic_DNA"/>
</dbReference>
<dbReference type="Proteomes" id="UP001370590">
    <property type="component" value="Unassembled WGS sequence"/>
</dbReference>
<feature type="compositionally biased region" description="Low complexity" evidence="1">
    <location>
        <begin position="88"/>
        <end position="146"/>
    </location>
</feature>
<feature type="domain" description="Mub B2-like" evidence="4">
    <location>
        <begin position="523"/>
        <end position="616"/>
    </location>
</feature>
<evidence type="ECO:0000256" key="2">
    <source>
        <dbReference type="SAM" id="Phobius"/>
    </source>
</evidence>
<feature type="compositionally biased region" description="Polar residues" evidence="1">
    <location>
        <begin position="943"/>
        <end position="965"/>
    </location>
</feature>
<protein>
    <recommendedName>
        <fullName evidence="7">Gram-positive cocci surface proteins LPxTG domain-containing protein</fullName>
    </recommendedName>
</protein>
<evidence type="ECO:0008006" key="7">
    <source>
        <dbReference type="Google" id="ProtNLM"/>
    </source>
</evidence>
<dbReference type="InterPro" id="IPR041495">
    <property type="entry name" value="Mub_B2"/>
</dbReference>